<dbReference type="EMBL" id="JANAWD010000372">
    <property type="protein sequence ID" value="KAJ3480484.1"/>
    <property type="molecule type" value="Genomic_DNA"/>
</dbReference>
<dbReference type="CDD" id="cd09917">
    <property type="entry name" value="F-box_SF"/>
    <property type="match status" value="1"/>
</dbReference>
<comment type="caution">
    <text evidence="1">The sequence shown here is derived from an EMBL/GenBank/DDBJ whole genome shotgun (WGS) entry which is preliminary data.</text>
</comment>
<accession>A0AAD5UXH1</accession>
<evidence type="ECO:0000313" key="2">
    <source>
        <dbReference type="Proteomes" id="UP001212997"/>
    </source>
</evidence>
<dbReference type="InterPro" id="IPR032675">
    <property type="entry name" value="LRR_dom_sf"/>
</dbReference>
<evidence type="ECO:0008006" key="3">
    <source>
        <dbReference type="Google" id="ProtNLM"/>
    </source>
</evidence>
<gene>
    <name evidence="1" type="ORF">NLI96_g8323</name>
</gene>
<evidence type="ECO:0000313" key="1">
    <source>
        <dbReference type="EMBL" id="KAJ3480484.1"/>
    </source>
</evidence>
<keyword evidence="2" id="KW-1185">Reference proteome</keyword>
<reference evidence="1" key="1">
    <citation type="submission" date="2022-07" db="EMBL/GenBank/DDBJ databases">
        <title>Genome Sequence of Physisporinus lineatus.</title>
        <authorList>
            <person name="Buettner E."/>
        </authorList>
    </citation>
    <scope>NUCLEOTIDE SEQUENCE</scope>
    <source>
        <strain evidence="1">VT162</strain>
    </source>
</reference>
<proteinExistence type="predicted"/>
<dbReference type="AlphaFoldDB" id="A0AAD5UXH1"/>
<sequence length="517" mass="57893">MQVHSSLPQLNFDILLNILPYLASRRDVSSFMQVCKEFFCPAISHLLDPRRGDIILDTAKQASSFIVFMFATSYSERRFNSLSHLQIWIHFKPGYGDSTYVGDWTRIGKSLAEIVRRSVNLEHLTIGNAILELDDPDIFEVFRNLKSHKRLRELTVDIDQESGRRLLHQMEVSSVDNLAIVVRPPIVEGPEVLLPFTSTIISLRLDLPHLEGLRDLRCPQLRQLTLTTEDTIITSDLLLAFPNLQDFNIESDAHLPPVVDDSTALEWRDDNQSRLIQDNITAMRLRYVDGSVTSLYIMGLLPGIRELNLSEEIEVNLSRAIQVVRDCSPKALRITINGSQYTGQEVKELIQELIEILNTSGATYLYLHIELTGRALSSLAGILAKLTTLEYLLVVIWYQGQSSPNAIILEPDVLDAEGPRDFVESDTCLGALGGMAYEIARGNPRLKQVGIYCGDGGHCSKGCWDVVRPGNKEGGSEEIEWPTLIPLDEFSGPDGILRFWKAAKKKDGGLKQKGGLL</sequence>
<dbReference type="Gene3D" id="3.80.10.10">
    <property type="entry name" value="Ribonuclease Inhibitor"/>
    <property type="match status" value="1"/>
</dbReference>
<name>A0AAD5UXH1_9APHY</name>
<protein>
    <recommendedName>
        <fullName evidence="3">F-box domain-containing protein</fullName>
    </recommendedName>
</protein>
<dbReference type="Proteomes" id="UP001212997">
    <property type="component" value="Unassembled WGS sequence"/>
</dbReference>
<organism evidence="1 2">
    <name type="scientific">Meripilus lineatus</name>
    <dbReference type="NCBI Taxonomy" id="2056292"/>
    <lineage>
        <taxon>Eukaryota</taxon>
        <taxon>Fungi</taxon>
        <taxon>Dikarya</taxon>
        <taxon>Basidiomycota</taxon>
        <taxon>Agaricomycotina</taxon>
        <taxon>Agaricomycetes</taxon>
        <taxon>Polyporales</taxon>
        <taxon>Meripilaceae</taxon>
        <taxon>Meripilus</taxon>
    </lineage>
</organism>